<dbReference type="CDD" id="cd11395">
    <property type="entry name" value="bHLHzip_SREBP_like"/>
    <property type="match status" value="1"/>
</dbReference>
<feature type="domain" description="BHLH" evidence="3">
    <location>
        <begin position="185"/>
        <end position="258"/>
    </location>
</feature>
<dbReference type="InterPro" id="IPR011598">
    <property type="entry name" value="bHLH_dom"/>
</dbReference>
<dbReference type="AlphaFoldDB" id="A0AAN6D804"/>
<evidence type="ECO:0000313" key="4">
    <source>
        <dbReference type="EMBL" id="KAG7728087.1"/>
    </source>
</evidence>
<protein>
    <recommendedName>
        <fullName evidence="3">BHLH domain-containing protein</fullName>
    </recommendedName>
</protein>
<dbReference type="PANTHER" id="PTHR47336">
    <property type="entry name" value="TRANSCRIPTION FACTOR HMS1-RELATED"/>
    <property type="match status" value="1"/>
</dbReference>
<evidence type="ECO:0000313" key="7">
    <source>
        <dbReference type="Proteomes" id="UP000738402"/>
    </source>
</evidence>
<reference evidence="4 6" key="1">
    <citation type="journal article" date="2021" name="G3 (Bethesda)">
        <title>Genomic diversity, chromosomal rearrangements, and interspecies hybridization in the ogataea polymorpha species complex.</title>
        <authorList>
            <person name="Hanson S.J."/>
            <person name="Cinneide E.O."/>
            <person name="Salzberg L.I."/>
            <person name="Wolfe K.H."/>
            <person name="McGowan J."/>
            <person name="Fitzpatrick D.A."/>
            <person name="Matlin K."/>
        </authorList>
    </citation>
    <scope>NUCLEOTIDE SEQUENCE</scope>
    <source>
        <strain evidence="5">81-436-3</strain>
        <strain evidence="4">83-405-1</strain>
    </source>
</reference>
<dbReference type="PANTHER" id="PTHR47336:SF3">
    <property type="entry name" value="SERINE-RICH PROTEIN TYE7"/>
    <property type="match status" value="1"/>
</dbReference>
<gene>
    <name evidence="4" type="ORF">KL933_002213</name>
    <name evidence="5" type="ORF">KL946_002485</name>
</gene>
<dbReference type="GO" id="GO:0046983">
    <property type="term" value="F:protein dimerization activity"/>
    <property type="evidence" value="ECO:0007669"/>
    <property type="project" value="InterPro"/>
</dbReference>
<accession>A0AAN6D804</accession>
<dbReference type="SMART" id="SM00353">
    <property type="entry name" value="HLH"/>
    <property type="match status" value="1"/>
</dbReference>
<evidence type="ECO:0000313" key="5">
    <source>
        <dbReference type="EMBL" id="KAG7765428.1"/>
    </source>
</evidence>
<sequence>MREKDSILAGVAKALDNYRIPHGGKWPPPEFNLQRSLSHVVGAKQPIVDMLPSLMRLSNWLCMLARGGGPRWTLWLFRIAIAAPESRYNCCTAPKAQAPVMSQAIPEFTWMDDFQYDFDSHRNSLSSVGSYEPDLFEVPDVMDMAPSSSPTTSPEEEKPEPSTTAKTRRRRKSTTARSKKPMTVTQRKAHNKIERKYRININSKIANLQKLVPWMSNEIVAFEIDAAGLDHLQGHGLGGRKLNKSMILDIVTKYIEHLKTDNESLRKRVSELEGHNTDADNNT</sequence>
<dbReference type="PROSITE" id="PS50888">
    <property type="entry name" value="BHLH"/>
    <property type="match status" value="1"/>
</dbReference>
<keyword evidence="6" id="KW-1185">Reference proteome</keyword>
<dbReference type="EMBL" id="JAHLUN010000006">
    <property type="protein sequence ID" value="KAG7765428.1"/>
    <property type="molecule type" value="Genomic_DNA"/>
</dbReference>
<dbReference type="Proteomes" id="UP000738402">
    <property type="component" value="Unassembled WGS sequence"/>
</dbReference>
<dbReference type="EMBL" id="JAHLUH010000005">
    <property type="protein sequence ID" value="KAG7728087.1"/>
    <property type="molecule type" value="Genomic_DNA"/>
</dbReference>
<dbReference type="InterPro" id="IPR036638">
    <property type="entry name" value="HLH_DNA-bd_sf"/>
</dbReference>
<dbReference type="InterPro" id="IPR052099">
    <property type="entry name" value="Regulatory_TF_Diverse"/>
</dbReference>
<organism evidence="4 7">
    <name type="scientific">Ogataea haglerorum</name>
    <dbReference type="NCBI Taxonomy" id="1937702"/>
    <lineage>
        <taxon>Eukaryota</taxon>
        <taxon>Fungi</taxon>
        <taxon>Dikarya</taxon>
        <taxon>Ascomycota</taxon>
        <taxon>Saccharomycotina</taxon>
        <taxon>Pichiomycetes</taxon>
        <taxon>Pichiales</taxon>
        <taxon>Pichiaceae</taxon>
        <taxon>Ogataea</taxon>
    </lineage>
</organism>
<feature type="compositionally biased region" description="Basic residues" evidence="2">
    <location>
        <begin position="166"/>
        <end position="180"/>
    </location>
</feature>
<feature type="coiled-coil region" evidence="1">
    <location>
        <begin position="255"/>
        <end position="282"/>
    </location>
</feature>
<name>A0AAN6D804_9ASCO</name>
<evidence type="ECO:0000313" key="6">
    <source>
        <dbReference type="Proteomes" id="UP000697297"/>
    </source>
</evidence>
<keyword evidence="1" id="KW-0175">Coiled coil</keyword>
<proteinExistence type="predicted"/>
<dbReference type="SUPFAM" id="SSF47459">
    <property type="entry name" value="HLH, helix-loop-helix DNA-binding domain"/>
    <property type="match status" value="1"/>
</dbReference>
<evidence type="ECO:0000256" key="1">
    <source>
        <dbReference type="SAM" id="Coils"/>
    </source>
</evidence>
<comment type="caution">
    <text evidence="4">The sequence shown here is derived from an EMBL/GenBank/DDBJ whole genome shotgun (WGS) entry which is preliminary data.</text>
</comment>
<dbReference type="Proteomes" id="UP000697297">
    <property type="component" value="Unassembled WGS sequence"/>
</dbReference>
<evidence type="ECO:0000256" key="2">
    <source>
        <dbReference type="SAM" id="MobiDB-lite"/>
    </source>
</evidence>
<evidence type="ECO:0000259" key="3">
    <source>
        <dbReference type="PROSITE" id="PS50888"/>
    </source>
</evidence>
<dbReference type="Pfam" id="PF00010">
    <property type="entry name" value="HLH"/>
    <property type="match status" value="1"/>
</dbReference>
<feature type="region of interest" description="Disordered" evidence="2">
    <location>
        <begin position="142"/>
        <end position="189"/>
    </location>
</feature>
<dbReference type="Gene3D" id="4.10.280.10">
    <property type="entry name" value="Helix-loop-helix DNA-binding domain"/>
    <property type="match status" value="1"/>
</dbReference>